<organism evidence="2">
    <name type="scientific">Solanum chacoense</name>
    <name type="common">Chaco potato</name>
    <dbReference type="NCBI Taxonomy" id="4108"/>
    <lineage>
        <taxon>Eukaryota</taxon>
        <taxon>Viridiplantae</taxon>
        <taxon>Streptophyta</taxon>
        <taxon>Embryophyta</taxon>
        <taxon>Tracheophyta</taxon>
        <taxon>Spermatophyta</taxon>
        <taxon>Magnoliopsida</taxon>
        <taxon>eudicotyledons</taxon>
        <taxon>Gunneridae</taxon>
        <taxon>Pentapetalae</taxon>
        <taxon>asterids</taxon>
        <taxon>lamiids</taxon>
        <taxon>Solanales</taxon>
        <taxon>Solanaceae</taxon>
        <taxon>Solanoideae</taxon>
        <taxon>Solaneae</taxon>
        <taxon>Solanum</taxon>
    </lineage>
</organism>
<proteinExistence type="predicted"/>
<evidence type="ECO:0000313" key="2">
    <source>
        <dbReference type="EMBL" id="JAP10207.1"/>
    </source>
</evidence>
<keyword evidence="1" id="KW-1133">Transmembrane helix</keyword>
<dbReference type="EMBL" id="GEDG01033537">
    <property type="protein sequence ID" value="JAP10207.1"/>
    <property type="molecule type" value="Transcribed_RNA"/>
</dbReference>
<keyword evidence="1" id="KW-0812">Transmembrane</keyword>
<name>A0A0V0GPL7_SOLCH</name>
<feature type="non-terminal residue" evidence="2">
    <location>
        <position position="1"/>
    </location>
</feature>
<reference evidence="2" key="1">
    <citation type="submission" date="2015-12" db="EMBL/GenBank/DDBJ databases">
        <title>Gene expression during late stages of embryo sac development: a critical building block for successful pollen-pistil interactions.</title>
        <authorList>
            <person name="Liu Y."/>
            <person name="Joly V."/>
            <person name="Sabar M."/>
            <person name="Matton D.P."/>
        </authorList>
    </citation>
    <scope>NUCLEOTIDE SEQUENCE</scope>
</reference>
<sequence>DDNKGYFKVVHYESIDSRPITIPVHCPTIGNLDRFTLLYFTLFVQPISVCGISFCMKNDKCYIYYMSVASKK</sequence>
<evidence type="ECO:0000256" key="1">
    <source>
        <dbReference type="SAM" id="Phobius"/>
    </source>
</evidence>
<feature type="transmembrane region" description="Helical" evidence="1">
    <location>
        <begin position="37"/>
        <end position="56"/>
    </location>
</feature>
<protein>
    <submittedName>
        <fullName evidence="2">Putative ovule protein</fullName>
    </submittedName>
</protein>
<dbReference type="AlphaFoldDB" id="A0A0V0GPL7"/>
<accession>A0A0V0GPL7</accession>
<keyword evidence="1" id="KW-0472">Membrane</keyword>